<gene>
    <name evidence="3" type="ORF">OG288_08075</name>
</gene>
<proteinExistence type="predicted"/>
<dbReference type="PANTHER" id="PTHR43102">
    <property type="entry name" value="SLR1143 PROTEIN"/>
    <property type="match status" value="1"/>
</dbReference>
<accession>A0ABZ1JA15</accession>
<sequence>MSYDPSRPAGRLLLTPEDKEAPARTCRLRVLGLGERAEPALDAFARRLAELAGAPYAMVNFVGEERQFFAGLHARPPHVQPSHVQPSHVQPPHVRPSHVQAPHAQPPHSGLTDTRHSAGVTSAGISTGTVTGSGSDHGSDMARGDTGLRGSVPPSIGPGRHMAREYGFCPHVVVRRKALVLEDVRDYPRFAGNPVVDEYGIRSYLGAPLLDRTGIALGTVCVTDVEPRPWGRSGLDTIKAMAAELVEQIELRAGVL</sequence>
<evidence type="ECO:0000259" key="2">
    <source>
        <dbReference type="SMART" id="SM00065"/>
    </source>
</evidence>
<dbReference type="SUPFAM" id="SSF55781">
    <property type="entry name" value="GAF domain-like"/>
    <property type="match status" value="1"/>
</dbReference>
<reference evidence="3" key="1">
    <citation type="submission" date="2022-10" db="EMBL/GenBank/DDBJ databases">
        <title>The complete genomes of actinobacterial strains from the NBC collection.</title>
        <authorList>
            <person name="Joergensen T.S."/>
            <person name="Alvarez Arevalo M."/>
            <person name="Sterndorff E.B."/>
            <person name="Faurdal D."/>
            <person name="Vuksanovic O."/>
            <person name="Mourched A.-S."/>
            <person name="Charusanti P."/>
            <person name="Shaw S."/>
            <person name="Blin K."/>
            <person name="Weber T."/>
        </authorList>
    </citation>
    <scope>NUCLEOTIDE SEQUENCE</scope>
    <source>
        <strain evidence="3">NBC_00189</strain>
    </source>
</reference>
<keyword evidence="4" id="KW-1185">Reference proteome</keyword>
<dbReference type="Proteomes" id="UP001432166">
    <property type="component" value="Chromosome"/>
</dbReference>
<evidence type="ECO:0000313" key="4">
    <source>
        <dbReference type="Proteomes" id="UP001432166"/>
    </source>
</evidence>
<dbReference type="EMBL" id="CP108133">
    <property type="protein sequence ID" value="WTP48250.1"/>
    <property type="molecule type" value="Genomic_DNA"/>
</dbReference>
<dbReference type="InterPro" id="IPR003018">
    <property type="entry name" value="GAF"/>
</dbReference>
<dbReference type="Pfam" id="PF01590">
    <property type="entry name" value="GAF"/>
    <property type="match status" value="1"/>
</dbReference>
<organism evidence="3 4">
    <name type="scientific">Streptomyces tauricus</name>
    <dbReference type="NCBI Taxonomy" id="68274"/>
    <lineage>
        <taxon>Bacteria</taxon>
        <taxon>Bacillati</taxon>
        <taxon>Actinomycetota</taxon>
        <taxon>Actinomycetes</taxon>
        <taxon>Kitasatosporales</taxon>
        <taxon>Streptomycetaceae</taxon>
        <taxon>Streptomyces</taxon>
        <taxon>Streptomyces aurantiacus group</taxon>
    </lineage>
</organism>
<dbReference type="RefSeq" id="WP_328937054.1">
    <property type="nucleotide sequence ID" value="NZ_CP108133.1"/>
</dbReference>
<evidence type="ECO:0000313" key="3">
    <source>
        <dbReference type="EMBL" id="WTP48250.1"/>
    </source>
</evidence>
<dbReference type="Gene3D" id="3.30.450.40">
    <property type="match status" value="1"/>
</dbReference>
<feature type="compositionally biased region" description="Low complexity" evidence="1">
    <location>
        <begin position="117"/>
        <end position="136"/>
    </location>
</feature>
<evidence type="ECO:0000256" key="1">
    <source>
        <dbReference type="SAM" id="MobiDB-lite"/>
    </source>
</evidence>
<feature type="domain" description="GAF" evidence="2">
    <location>
        <begin position="36"/>
        <end position="256"/>
    </location>
</feature>
<feature type="region of interest" description="Disordered" evidence="1">
    <location>
        <begin position="77"/>
        <end position="152"/>
    </location>
</feature>
<dbReference type="InterPro" id="IPR029016">
    <property type="entry name" value="GAF-like_dom_sf"/>
</dbReference>
<dbReference type="SMART" id="SM00065">
    <property type="entry name" value="GAF"/>
    <property type="match status" value="1"/>
</dbReference>
<dbReference type="PANTHER" id="PTHR43102:SF2">
    <property type="entry name" value="GAF DOMAIN-CONTAINING PROTEIN"/>
    <property type="match status" value="1"/>
</dbReference>
<protein>
    <submittedName>
        <fullName evidence="3">GAF domain-containing protein</fullName>
    </submittedName>
</protein>
<name>A0ABZ1JA15_9ACTN</name>